<keyword evidence="2" id="KW-0546">Nucleotide metabolism</keyword>
<dbReference type="InterPro" id="IPR036157">
    <property type="entry name" value="dUTPase-like_sf"/>
</dbReference>
<dbReference type="Gene3D" id="2.70.40.10">
    <property type="match status" value="1"/>
</dbReference>
<reference evidence="4 5" key="1">
    <citation type="journal article" date="2017" name="ISME J.">
        <title>Energy and carbon metabolisms in a deep terrestrial subsurface fluid microbial community.</title>
        <authorList>
            <person name="Momper L."/>
            <person name="Jungbluth S.P."/>
            <person name="Lee M.D."/>
            <person name="Amend J.P."/>
        </authorList>
    </citation>
    <scope>NUCLEOTIDE SEQUENCE [LARGE SCALE GENOMIC DNA]</scope>
    <source>
        <strain evidence="4">SURF_29</strain>
    </source>
</reference>
<keyword evidence="3" id="KW-0472">Membrane</keyword>
<accession>A0A419DD41</accession>
<keyword evidence="1" id="KW-0378">Hydrolase</keyword>
<evidence type="ECO:0000256" key="1">
    <source>
        <dbReference type="ARBA" id="ARBA00022801"/>
    </source>
</evidence>
<proteinExistence type="predicted"/>
<evidence type="ECO:0000313" key="5">
    <source>
        <dbReference type="Proteomes" id="UP000285655"/>
    </source>
</evidence>
<evidence type="ECO:0000256" key="2">
    <source>
        <dbReference type="ARBA" id="ARBA00023080"/>
    </source>
</evidence>
<name>A0A419DD41_9BACT</name>
<evidence type="ECO:0000256" key="3">
    <source>
        <dbReference type="SAM" id="Phobius"/>
    </source>
</evidence>
<keyword evidence="3" id="KW-1133">Transmembrane helix</keyword>
<dbReference type="SUPFAM" id="SSF51283">
    <property type="entry name" value="dUTPase-like"/>
    <property type="match status" value="1"/>
</dbReference>
<sequence length="270" mass="30595">MSYFSDVDIRKALNKDIVIEPFLPDCLTPIGYDFRVGDFVFSLEKGLLDLVDKYYELPPKSTIQILTMELLWVSPRVGGTFHSKVSLVSKGLSHISTTLDPQWYGRLLITLRNNTDTPIRIKIGETFVTLIFARVRTPTRSPHNKPPLREDILLNQLNQQTDNYIKKITSLLNNKTAEASFEKKVRDANQPMVTKVVSSVRSMDREERLHLVLKGALVSAIMFLAVLNFLWNFIKPLFNGIAYDSKVFAVQVTAIIALISLLVTISKKPS</sequence>
<organism evidence="4 5">
    <name type="scientific">candidate division WS5 bacterium</name>
    <dbReference type="NCBI Taxonomy" id="2093353"/>
    <lineage>
        <taxon>Bacteria</taxon>
        <taxon>candidate division WS5</taxon>
    </lineage>
</organism>
<dbReference type="CDD" id="cd07557">
    <property type="entry name" value="trimeric_dUTPase"/>
    <property type="match status" value="1"/>
</dbReference>
<feature type="transmembrane region" description="Helical" evidence="3">
    <location>
        <begin position="246"/>
        <end position="265"/>
    </location>
</feature>
<dbReference type="Pfam" id="PF22769">
    <property type="entry name" value="DCD"/>
    <property type="match status" value="1"/>
</dbReference>
<feature type="transmembrane region" description="Helical" evidence="3">
    <location>
        <begin position="211"/>
        <end position="234"/>
    </location>
</feature>
<gene>
    <name evidence="4" type="ORF">C4544_03925</name>
</gene>
<dbReference type="Proteomes" id="UP000285655">
    <property type="component" value="Unassembled WGS sequence"/>
</dbReference>
<dbReference type="InterPro" id="IPR033704">
    <property type="entry name" value="dUTPase_trimeric"/>
</dbReference>
<dbReference type="GO" id="GO:0008829">
    <property type="term" value="F:dCTP deaminase activity"/>
    <property type="evidence" value="ECO:0007669"/>
    <property type="project" value="InterPro"/>
</dbReference>
<dbReference type="PANTHER" id="PTHR42680">
    <property type="entry name" value="DCTP DEAMINASE"/>
    <property type="match status" value="1"/>
</dbReference>
<dbReference type="AlphaFoldDB" id="A0A419DD41"/>
<dbReference type="PANTHER" id="PTHR42680:SF3">
    <property type="entry name" value="DCTP DEAMINASE"/>
    <property type="match status" value="1"/>
</dbReference>
<comment type="caution">
    <text evidence="4">The sequence shown here is derived from an EMBL/GenBank/DDBJ whole genome shotgun (WGS) entry which is preliminary data.</text>
</comment>
<keyword evidence="3" id="KW-0812">Transmembrane</keyword>
<protein>
    <submittedName>
        <fullName evidence="4">Uncharacterized protein</fullName>
    </submittedName>
</protein>
<dbReference type="EMBL" id="QZJW01000033">
    <property type="protein sequence ID" value="RJO61024.1"/>
    <property type="molecule type" value="Genomic_DNA"/>
</dbReference>
<dbReference type="GO" id="GO:0006229">
    <property type="term" value="P:dUTP biosynthetic process"/>
    <property type="evidence" value="ECO:0007669"/>
    <property type="project" value="InterPro"/>
</dbReference>
<dbReference type="InterPro" id="IPR011962">
    <property type="entry name" value="dCTP_deaminase"/>
</dbReference>
<evidence type="ECO:0000313" key="4">
    <source>
        <dbReference type="EMBL" id="RJO61024.1"/>
    </source>
</evidence>